<reference evidence="4" key="4">
    <citation type="journal article" date="2008" name="Nucleic Acids Res.">
        <title>The rice annotation project database (RAP-DB): 2008 update.</title>
        <authorList>
            <consortium name="The rice annotation project (RAP)"/>
        </authorList>
    </citation>
    <scope>GENOME REANNOTATION</scope>
    <source>
        <strain evidence="4">cv. Nipponbare</strain>
    </source>
</reference>
<organism evidence="2 4">
    <name type="scientific">Oryza sativa subsp. japonica</name>
    <name type="common">Rice</name>
    <dbReference type="NCBI Taxonomy" id="39947"/>
    <lineage>
        <taxon>Eukaryota</taxon>
        <taxon>Viridiplantae</taxon>
        <taxon>Streptophyta</taxon>
        <taxon>Embryophyta</taxon>
        <taxon>Tracheophyta</taxon>
        <taxon>Spermatophyta</taxon>
        <taxon>Magnoliopsida</taxon>
        <taxon>Liliopsida</taxon>
        <taxon>Poales</taxon>
        <taxon>Poaceae</taxon>
        <taxon>BOP clade</taxon>
        <taxon>Oryzoideae</taxon>
        <taxon>Oryzeae</taxon>
        <taxon>Oryzinae</taxon>
        <taxon>Oryza</taxon>
        <taxon>Oryza sativa</taxon>
    </lineage>
</organism>
<feature type="compositionally biased region" description="Low complexity" evidence="1">
    <location>
        <begin position="189"/>
        <end position="199"/>
    </location>
</feature>
<evidence type="ECO:0000256" key="1">
    <source>
        <dbReference type="SAM" id="MobiDB-lite"/>
    </source>
</evidence>
<feature type="region of interest" description="Disordered" evidence="1">
    <location>
        <begin position="70"/>
        <end position="114"/>
    </location>
</feature>
<dbReference type="EMBL" id="AP004176">
    <property type="protein sequence ID" value="BAC21412.1"/>
    <property type="molecule type" value="Genomic_DNA"/>
</dbReference>
<protein>
    <submittedName>
        <fullName evidence="2">Uncharacterized protein</fullName>
    </submittedName>
</protein>
<dbReference type="Proteomes" id="UP000000763">
    <property type="component" value="Chromosome 7"/>
</dbReference>
<evidence type="ECO:0000313" key="2">
    <source>
        <dbReference type="EMBL" id="BAC21412.1"/>
    </source>
</evidence>
<feature type="region of interest" description="Disordered" evidence="1">
    <location>
        <begin position="169"/>
        <end position="241"/>
    </location>
</feature>
<reference evidence="3" key="2">
    <citation type="submission" date="2002-04" db="EMBL/GenBank/DDBJ databases">
        <title>Oryza sativa nipponbare(GA3) genomic DNA, chromosome 7, PAC clone:P0458G06.</title>
        <authorList>
            <person name="Sasaki T."/>
            <person name="Matsumoto T."/>
            <person name="Yamamoto K."/>
        </authorList>
    </citation>
    <scope>NUCLEOTIDE SEQUENCE</scope>
</reference>
<gene>
    <name evidence="2" type="primary">OJ1057_E05.109</name>
    <name evidence="3" type="synonym">P0458G06.134</name>
</gene>
<evidence type="ECO:0000313" key="3">
    <source>
        <dbReference type="EMBL" id="BAD30807.1"/>
    </source>
</evidence>
<name>Q8H4H6_ORYSJ</name>
<proteinExistence type="predicted"/>
<dbReference type="AlphaFoldDB" id="Q8H4H6"/>
<dbReference type="EMBL" id="AP005051">
    <property type="protein sequence ID" value="BAD30807.1"/>
    <property type="molecule type" value="Genomic_DNA"/>
</dbReference>
<feature type="compositionally biased region" description="Low complexity" evidence="1">
    <location>
        <begin position="70"/>
        <end position="80"/>
    </location>
</feature>
<reference evidence="4" key="3">
    <citation type="journal article" date="2005" name="Nature">
        <title>The map-based sequence of the rice genome.</title>
        <authorList>
            <consortium name="International rice genome sequencing project (IRGSP)"/>
            <person name="Matsumoto T."/>
            <person name="Wu J."/>
            <person name="Kanamori H."/>
            <person name="Katayose Y."/>
            <person name="Fujisawa M."/>
            <person name="Namiki N."/>
            <person name="Mizuno H."/>
            <person name="Yamamoto K."/>
            <person name="Antonio B.A."/>
            <person name="Baba T."/>
            <person name="Sakata K."/>
            <person name="Nagamura Y."/>
            <person name="Aoki H."/>
            <person name="Arikawa K."/>
            <person name="Arita K."/>
            <person name="Bito T."/>
            <person name="Chiden Y."/>
            <person name="Fujitsuka N."/>
            <person name="Fukunaka R."/>
            <person name="Hamada M."/>
            <person name="Harada C."/>
            <person name="Hayashi A."/>
            <person name="Hijishita S."/>
            <person name="Honda M."/>
            <person name="Hosokawa S."/>
            <person name="Ichikawa Y."/>
            <person name="Idonuma A."/>
            <person name="Iijima M."/>
            <person name="Ikeda M."/>
            <person name="Ikeno M."/>
            <person name="Ito K."/>
            <person name="Ito S."/>
            <person name="Ito T."/>
            <person name="Ito Y."/>
            <person name="Ito Y."/>
            <person name="Iwabuchi A."/>
            <person name="Kamiya K."/>
            <person name="Karasawa W."/>
            <person name="Kurita K."/>
            <person name="Katagiri S."/>
            <person name="Kikuta A."/>
            <person name="Kobayashi H."/>
            <person name="Kobayashi N."/>
            <person name="Machita K."/>
            <person name="Maehara T."/>
            <person name="Masukawa M."/>
            <person name="Mizubayashi T."/>
            <person name="Mukai Y."/>
            <person name="Nagasaki H."/>
            <person name="Nagata Y."/>
            <person name="Naito S."/>
            <person name="Nakashima M."/>
            <person name="Nakama Y."/>
            <person name="Nakamichi Y."/>
            <person name="Nakamura M."/>
            <person name="Meguro A."/>
            <person name="Negishi M."/>
            <person name="Ohta I."/>
            <person name="Ohta T."/>
            <person name="Okamoto M."/>
            <person name="Ono N."/>
            <person name="Saji S."/>
            <person name="Sakaguchi M."/>
            <person name="Sakai K."/>
            <person name="Shibata M."/>
            <person name="Shimokawa T."/>
            <person name="Song J."/>
            <person name="Takazaki Y."/>
            <person name="Terasawa K."/>
            <person name="Tsugane M."/>
            <person name="Tsuji K."/>
            <person name="Ueda S."/>
            <person name="Waki K."/>
            <person name="Yamagata H."/>
            <person name="Yamamoto M."/>
            <person name="Yamamoto S."/>
            <person name="Yamane H."/>
            <person name="Yoshiki S."/>
            <person name="Yoshihara R."/>
            <person name="Yukawa K."/>
            <person name="Zhong H."/>
            <person name="Yano M."/>
            <person name="Yuan Q."/>
            <person name="Ouyang S."/>
            <person name="Liu J."/>
            <person name="Jones K.M."/>
            <person name="Gansberger K."/>
            <person name="Moffat K."/>
            <person name="Hill J."/>
            <person name="Bera J."/>
            <person name="Fadrosh D."/>
            <person name="Jin S."/>
            <person name="Johri S."/>
            <person name="Kim M."/>
            <person name="Overton L."/>
            <person name="Reardon M."/>
            <person name="Tsitrin T."/>
            <person name="Vuong H."/>
            <person name="Weaver B."/>
            <person name="Ciecko A."/>
            <person name="Tallon L."/>
            <person name="Jackson J."/>
            <person name="Pai G."/>
            <person name="Aken S.V."/>
            <person name="Utterback T."/>
            <person name="Reidmuller S."/>
            <person name="Feldblyum T."/>
            <person name="Hsiao J."/>
            <person name="Zismann V."/>
            <person name="Iobst S."/>
            <person name="de Vazeille A.R."/>
            <person name="Buell C.R."/>
            <person name="Ying K."/>
            <person name="Li Y."/>
            <person name="Lu T."/>
            <person name="Huang Y."/>
            <person name="Zhao Q."/>
            <person name="Feng Q."/>
            <person name="Zhang L."/>
            <person name="Zhu J."/>
            <person name="Weng Q."/>
            <person name="Mu J."/>
            <person name="Lu Y."/>
            <person name="Fan D."/>
            <person name="Liu Y."/>
            <person name="Guan J."/>
            <person name="Zhang Y."/>
            <person name="Yu S."/>
            <person name="Liu X."/>
            <person name="Zhang Y."/>
            <person name="Hong G."/>
            <person name="Han B."/>
            <person name="Choisne N."/>
            <person name="Demange N."/>
            <person name="Orjeda G."/>
            <person name="Samain S."/>
            <person name="Cattolico L."/>
            <person name="Pelletier E."/>
            <person name="Couloux A."/>
            <person name="Segurens B."/>
            <person name="Wincker P."/>
            <person name="D'Hont A."/>
            <person name="Scarpelli C."/>
            <person name="Weissenbach J."/>
            <person name="Salanoubat M."/>
            <person name="Quetier F."/>
            <person name="Yu Y."/>
            <person name="Kim H.R."/>
            <person name="Rambo T."/>
            <person name="Currie J."/>
            <person name="Collura K."/>
            <person name="Luo M."/>
            <person name="Yang T."/>
            <person name="Ammiraju J.S.S."/>
            <person name="Engler F."/>
            <person name="Soderlund C."/>
            <person name="Wing R.A."/>
            <person name="Palmer L.E."/>
            <person name="de la Bastide M."/>
            <person name="Spiegel L."/>
            <person name="Nascimento L."/>
            <person name="Zutavern T."/>
            <person name="O'Shaughnessy A."/>
            <person name="Dike S."/>
            <person name="Dedhia N."/>
            <person name="Preston R."/>
            <person name="Balija V."/>
            <person name="McCombie W.R."/>
            <person name="Chow T."/>
            <person name="Chen H."/>
            <person name="Chung M."/>
            <person name="Chen C."/>
            <person name="Shaw J."/>
            <person name="Wu H."/>
            <person name="Hsiao K."/>
            <person name="Chao Y."/>
            <person name="Chu M."/>
            <person name="Cheng C."/>
            <person name="Hour A."/>
            <person name="Lee P."/>
            <person name="Lin S."/>
            <person name="Lin Y."/>
            <person name="Liou J."/>
            <person name="Liu S."/>
            <person name="Hsing Y."/>
            <person name="Raghuvanshi S."/>
            <person name="Mohanty A."/>
            <person name="Bharti A.K."/>
            <person name="Gaur A."/>
            <person name="Gupta V."/>
            <person name="Kumar D."/>
            <person name="Ravi V."/>
            <person name="Vij S."/>
            <person name="Kapur A."/>
            <person name="Khurana P."/>
            <person name="Khurana P."/>
            <person name="Khurana J.P."/>
            <person name="Tyagi A.K."/>
            <person name="Gaikwad K."/>
            <person name="Singh A."/>
            <person name="Dalal V."/>
            <person name="Srivastava S."/>
            <person name="Dixit A."/>
            <person name="Pal A.K."/>
            <person name="Ghazi I.A."/>
            <person name="Yadav M."/>
            <person name="Pandit A."/>
            <person name="Bhargava A."/>
            <person name="Sureshbabu K."/>
            <person name="Batra K."/>
            <person name="Sharma T.R."/>
            <person name="Mohapatra T."/>
            <person name="Singh N.K."/>
            <person name="Messing J."/>
            <person name="Nelson A.B."/>
            <person name="Fuks G."/>
            <person name="Kavchok S."/>
            <person name="Keizer G."/>
            <person name="Linton E."/>
            <person name="Llaca V."/>
            <person name="Song R."/>
            <person name="Tanyolac B."/>
            <person name="Young S."/>
            <person name="Ho-Il K."/>
            <person name="Hahn J.H."/>
            <person name="Sangsakoo G."/>
            <person name="Vanavichit A."/>
            <person name="de Mattos Luiz.A.T."/>
            <person name="Zimmer P.D."/>
            <person name="Malone G."/>
            <person name="Dellagostin O."/>
            <person name="de Oliveira A.C."/>
            <person name="Bevan M."/>
            <person name="Bancroft I."/>
            <person name="Minx P."/>
            <person name="Cordum H."/>
            <person name="Wilson R."/>
            <person name="Cheng Z."/>
            <person name="Jin W."/>
            <person name="Jiang J."/>
            <person name="Leong S.A."/>
            <person name="Iwama H."/>
            <person name="Gojobori T."/>
            <person name="Itoh T."/>
            <person name="Niimura Y."/>
            <person name="Fujii Y."/>
            <person name="Habara T."/>
            <person name="Sakai H."/>
            <person name="Sato Y."/>
            <person name="Wilson G."/>
            <person name="Kumar K."/>
            <person name="McCouch S."/>
            <person name="Juretic N."/>
            <person name="Hoen D."/>
            <person name="Wright S."/>
            <person name="Bruskiewich R."/>
            <person name="Bureau T."/>
            <person name="Miyao A."/>
            <person name="Hirochika H."/>
            <person name="Nishikawa T."/>
            <person name="Kadowaki K."/>
            <person name="Sugiura M."/>
            <person name="Burr B."/>
            <person name="Sasaki T."/>
        </authorList>
    </citation>
    <scope>NUCLEOTIDE SEQUENCE [LARGE SCALE GENOMIC DNA]</scope>
    <source>
        <strain evidence="4">cv. Nipponbare</strain>
    </source>
</reference>
<accession>Q8H4H6</accession>
<reference evidence="2" key="1">
    <citation type="submission" date="2001-09" db="EMBL/GenBank/DDBJ databases">
        <title>Oryza sativa nipponbare(GA3) genomic DNA, chromosome 7, BAC clone:OJ1057_E05.</title>
        <authorList>
            <person name="Sasaki T."/>
            <person name="Matsumoto T."/>
            <person name="Yamamoto K."/>
        </authorList>
    </citation>
    <scope>NUCLEOTIDE SEQUENCE</scope>
</reference>
<sequence length="241" mass="25679">MALTTDNRKQQKCVGTGRQIHAEESLLKSDLQNGKEGLEWAYYNGIVRHRVQVVSRLDIAQLRARRVLAAEGAEAPGEPGQPRRPTTTEGVEAAEEPGRAPPPPPTLPRVSTEAAANPTHVFSAEAAANVHTAAVAPHHTRLPHSAASEPILLGRFGEGGFSAMKLLRPIAPPENPPAEDPEASSLWMPTSPLQSPQSPTRRECGARRKRGRSSSSQYATAAAGGPVIHPADTGIHDEIPL</sequence>
<evidence type="ECO:0000313" key="4">
    <source>
        <dbReference type="Proteomes" id="UP000000763"/>
    </source>
</evidence>